<protein>
    <submittedName>
        <fullName evidence="1">Uncharacterized protein</fullName>
    </submittedName>
</protein>
<organism evidence="1 2">
    <name type="scientific">Pleurodeles waltl</name>
    <name type="common">Iberian ribbed newt</name>
    <dbReference type="NCBI Taxonomy" id="8319"/>
    <lineage>
        <taxon>Eukaryota</taxon>
        <taxon>Metazoa</taxon>
        <taxon>Chordata</taxon>
        <taxon>Craniata</taxon>
        <taxon>Vertebrata</taxon>
        <taxon>Euteleostomi</taxon>
        <taxon>Amphibia</taxon>
        <taxon>Batrachia</taxon>
        <taxon>Caudata</taxon>
        <taxon>Salamandroidea</taxon>
        <taxon>Salamandridae</taxon>
        <taxon>Pleurodelinae</taxon>
        <taxon>Pleurodeles</taxon>
    </lineage>
</organism>
<comment type="caution">
    <text evidence="1">The sequence shown here is derived from an EMBL/GenBank/DDBJ whole genome shotgun (WGS) entry which is preliminary data.</text>
</comment>
<gene>
    <name evidence="1" type="ORF">NDU88_004304</name>
</gene>
<evidence type="ECO:0000313" key="2">
    <source>
        <dbReference type="Proteomes" id="UP001066276"/>
    </source>
</evidence>
<dbReference type="EMBL" id="JANPWB010000009">
    <property type="protein sequence ID" value="KAJ1151524.1"/>
    <property type="molecule type" value="Genomic_DNA"/>
</dbReference>
<proteinExistence type="predicted"/>
<name>A0AAV7RGX1_PLEWA</name>
<accession>A0AAV7RGX1</accession>
<dbReference type="AlphaFoldDB" id="A0AAV7RGX1"/>
<dbReference type="Proteomes" id="UP001066276">
    <property type="component" value="Chromosome 5"/>
</dbReference>
<keyword evidence="2" id="KW-1185">Reference proteome</keyword>
<reference evidence="1" key="1">
    <citation type="journal article" date="2022" name="bioRxiv">
        <title>Sequencing and chromosome-scale assembly of the giantPleurodeles waltlgenome.</title>
        <authorList>
            <person name="Brown T."/>
            <person name="Elewa A."/>
            <person name="Iarovenko S."/>
            <person name="Subramanian E."/>
            <person name="Araus A.J."/>
            <person name="Petzold A."/>
            <person name="Susuki M."/>
            <person name="Suzuki K.-i.T."/>
            <person name="Hayashi T."/>
            <person name="Toyoda A."/>
            <person name="Oliveira C."/>
            <person name="Osipova E."/>
            <person name="Leigh N.D."/>
            <person name="Simon A."/>
            <person name="Yun M.H."/>
        </authorList>
    </citation>
    <scope>NUCLEOTIDE SEQUENCE</scope>
    <source>
        <strain evidence="1">20211129_DDA</strain>
        <tissue evidence="1">Liver</tissue>
    </source>
</reference>
<sequence>MVREVLSWELNVYGGAPLKIVAAVPAYQRIYDLACCRASLCQPARATRLGPRPSSGSDAIPVELDNAGSVKPICLGLQGRDSARSTGPPSPRRAAGPLVPRSESLLWGLGAWLAGRVSEALCVDFLCFCRVGHGAVGMRLRPRLGLRYRGVLQAVGFAMAGLFIADR</sequence>
<evidence type="ECO:0000313" key="1">
    <source>
        <dbReference type="EMBL" id="KAJ1151524.1"/>
    </source>
</evidence>